<name>A0ACC0DK44_9PEZI</name>
<proteinExistence type="predicted"/>
<dbReference type="Proteomes" id="UP001497680">
    <property type="component" value="Unassembled WGS sequence"/>
</dbReference>
<comment type="caution">
    <text evidence="1">The sequence shown here is derived from an EMBL/GenBank/DDBJ whole genome shotgun (WGS) entry which is preliminary data.</text>
</comment>
<accession>A0ACC0DK44</accession>
<sequence length="83" mass="9507">MPRRHQGVVLLLRLIRHGHIIWIWKSGIVFSLFTYGRKGFLMSCLGHLGADASAHDPHLPNNYVWAHLNMKKGFECSKLEVVT</sequence>
<dbReference type="EMBL" id="MU394281">
    <property type="protein sequence ID" value="KAI6093197.1"/>
    <property type="molecule type" value="Genomic_DNA"/>
</dbReference>
<evidence type="ECO:0000313" key="1">
    <source>
        <dbReference type="EMBL" id="KAI6093197.1"/>
    </source>
</evidence>
<gene>
    <name evidence="1" type="ORF">F4821DRAFT_222426</name>
</gene>
<evidence type="ECO:0000313" key="2">
    <source>
        <dbReference type="Proteomes" id="UP001497680"/>
    </source>
</evidence>
<organism evidence="1 2">
    <name type="scientific">Hypoxylon rubiginosum</name>
    <dbReference type="NCBI Taxonomy" id="110542"/>
    <lineage>
        <taxon>Eukaryota</taxon>
        <taxon>Fungi</taxon>
        <taxon>Dikarya</taxon>
        <taxon>Ascomycota</taxon>
        <taxon>Pezizomycotina</taxon>
        <taxon>Sordariomycetes</taxon>
        <taxon>Xylariomycetidae</taxon>
        <taxon>Xylariales</taxon>
        <taxon>Hypoxylaceae</taxon>
        <taxon>Hypoxylon</taxon>
    </lineage>
</organism>
<keyword evidence="2" id="KW-1185">Reference proteome</keyword>
<reference evidence="1 2" key="1">
    <citation type="journal article" date="2022" name="New Phytol.">
        <title>Ecological generalism drives hyperdiversity of secondary metabolite gene clusters in xylarialean endophytes.</title>
        <authorList>
            <person name="Franco M.E.E."/>
            <person name="Wisecaver J.H."/>
            <person name="Arnold A.E."/>
            <person name="Ju Y.M."/>
            <person name="Slot J.C."/>
            <person name="Ahrendt S."/>
            <person name="Moore L.P."/>
            <person name="Eastman K.E."/>
            <person name="Scott K."/>
            <person name="Konkel Z."/>
            <person name="Mondo S.J."/>
            <person name="Kuo A."/>
            <person name="Hayes R.D."/>
            <person name="Haridas S."/>
            <person name="Andreopoulos B."/>
            <person name="Riley R."/>
            <person name="LaButti K."/>
            <person name="Pangilinan J."/>
            <person name="Lipzen A."/>
            <person name="Amirebrahimi M."/>
            <person name="Yan J."/>
            <person name="Adam C."/>
            <person name="Keymanesh K."/>
            <person name="Ng V."/>
            <person name="Louie K."/>
            <person name="Northen T."/>
            <person name="Drula E."/>
            <person name="Henrissat B."/>
            <person name="Hsieh H.M."/>
            <person name="Youens-Clark K."/>
            <person name="Lutzoni F."/>
            <person name="Miadlikowska J."/>
            <person name="Eastwood D.C."/>
            <person name="Hamelin R.C."/>
            <person name="Grigoriev I.V."/>
            <person name="U'Ren J.M."/>
        </authorList>
    </citation>
    <scope>NUCLEOTIDE SEQUENCE [LARGE SCALE GENOMIC DNA]</scope>
    <source>
        <strain evidence="1 2">ER1909</strain>
    </source>
</reference>
<protein>
    <submittedName>
        <fullName evidence="1">Uncharacterized protein</fullName>
    </submittedName>
</protein>